<dbReference type="EMBL" id="JAQQDH010000002">
    <property type="protein sequence ID" value="MFM0443680.1"/>
    <property type="molecule type" value="Genomic_DNA"/>
</dbReference>
<comment type="caution">
    <text evidence="1">The sequence shown here is derived from an EMBL/GenBank/DDBJ whole genome shotgun (WGS) entry which is preliminary data.</text>
</comment>
<reference evidence="1 2" key="1">
    <citation type="journal article" date="2024" name="Chem. Sci.">
        <title>Discovery of megapolipeptins by genome mining of a Burkholderiales bacteria collection.</title>
        <authorList>
            <person name="Paulo B.S."/>
            <person name="Recchia M.J.J."/>
            <person name="Lee S."/>
            <person name="Fergusson C.H."/>
            <person name="Romanowski S.B."/>
            <person name="Hernandez A."/>
            <person name="Krull N."/>
            <person name="Liu D.Y."/>
            <person name="Cavanagh H."/>
            <person name="Bos A."/>
            <person name="Gray C.A."/>
            <person name="Murphy B.T."/>
            <person name="Linington R.G."/>
            <person name="Eustaquio A.S."/>
        </authorList>
    </citation>
    <scope>NUCLEOTIDE SEQUENCE [LARGE SCALE GENOMIC DNA]</scope>
    <source>
        <strain evidence="1 2">RL17-379-BIB-C</strain>
    </source>
</reference>
<sequence>MAGKTQQDVVKIVLPIVKQTETTVSAHAANLVDKATLQIPIKNRMPVAHAWAPAWFYSALSWLGQSYYDASNTRQGFNVFLAGANVDPYRRLGATRLFVIAYEREEFFLSIAADVESDAPLTGDNLKMYPRSDAGILGMYTDLAASDIFQYVTHCYVPGEVTVSPQVQEQLTSRLVGYDPASGLRRILLGSAIAQVVPVGQFAQTYNEQVYDESPTIVPLATSLVYDVTTNNSLGATTFVLPVAYVVDQATPGRIAVNRFGATKTMQQANGSPSSTSLDYGETAIFENGPGYDATKATTLQQSSSSTLAMQSHNFTTTKFQGSTAYTTASVAGGVITGVSVLTTNSSQPLSVFSRQRILGFYRDNAWATSLGSPLIDYQDQNSTFAIADSAQPVVPELVYDPAAPFLNGGNLPNVLAKFAAASYVLSPDKLQQMIETAGAFSAAGVPAGLSVATASLDFTMSSKPAAGIASEFTVPVTASVTTTPSVAPAPAGPAHIPINRLDAVENAVPIAAEAAGVAPAASVTGAPNRTVTTISRLAAERVLVPVGQGANTPTATPASPSLIQVELQAFIPIEALADTGITGIPNNTAFFGQTLGDGSRFQANTAGSILNLCDAHRDKPALAPIDVAIADTGLTLKAGVRYVFSLEGTALSVRGQDGATSAATLDLKTPDSKHTYVGALIAAAQTASVRLYPILSLSVSAPAAGRNGIVEGTAYSVAFTYGGKESLIDVCDDDQVVVADGLAVASPQPSDDSLPQDGDLYFGGFTGGAATMMVWAVPVFLPVTPADLKSASFDGAMTLAATSSGLPSYQLKITDSSLFVFTNINVDNGEAGSASSANVYVAGIAINSAPDDRSAQAFAPTQFVLGLVRQAQVGSATKYVFVPETDSVIIGGKRYMLSVITLADLTDDPTQHPYPPNFWPDSRFWQFANRHNPYLDIRYQGATEDARIASAQADTTAIADAMRKRQEPMQMYLDTGDMVVWPIVGFPLDVHRQVIDNSRLSAAMSDILATLNTQLPATPQAGIGVPASQQGVLPGAASRQNPYTFGVDFAATATTVATDFGAFEGTDSVVQRAAFQRRKPRVVYGFSVYDSTTGECYLIELVPSDLAVPDRLPNPTQNTTYDPYYVRVVFVQRLKAYNMSIIVPSLAHDQYGHLAQPDTNQPYTNLVAKTDDFSLGYMWSPNDTSNKFDTFSFHSVITDSSIGDAQTYVCTNLPYRSVGSAEFRAADFRALTFVCRRRNWDATCTLMVATRPAGTHRYLAFGGGDLIPMRLEDDFDVDTRLPAHMYNLANSFAVREYLAVQTINVANVPYVVAAGVSPTNTPVFSSFAINGNTGGTQVSLSLDQILQFPTEIQVVGQASTTLIDVGTLGGGLTDTNGFFSLLGDNGDLPTPQYKAIPYNHLVYLVRAMSDSDALAAVGGIGCKSGLLIDTYVPTSDGHLVLAQGARYKRSGMQFFGDSYTPTTMVDSLDTLDFANIKGVTYRAPTIFVPIPELDASNGFVADIANFIGQQFWTFIYGEIVAQPGETVNGVAYPNGFNLDGDGKPILSLQKLHFVYDPLAVLFTPNDLLHKYPLNPKQQVLALTNGQIQEGICWRTDHVQDGRTAPHNICAQQKLPAGWYMDRPNVIYSSHNRPVKTAPFGTMTKGLSVHGFLSISGAVYNIEESGLSTSLSNDQTGGQLISTVSSVSNMLVSVLFDYDNNDHANLLTYDADLTNKGAVFINGYLSATGYSFSSPDHFDVNDVLPSQVPLLDQVADLYGYEVALYNTDLSLPRQYWSLTYDGLTAPGLPNYVANVPPAIVDPTFSNRTRSLLLNFENQVRPQAIGVMDTFSSVVSVNLHLQNGVTGSVFVNKKADRDVASIGTNPLGGTGFPLFGLPAKYDFFLFSRDHYYTLDNAWFELIDQGYAMCLVDDGTGTGNRVAKYLVDTDGNYNELYTYVLYSAVGGILETNTFTLRVTLGAPPNPAAVPAVGETPNNVNPQDIVAQINKLSNLVYAVFGPSSPGQPPAYIPIQAVASPVPAAPISGPPGFNGYNLNVIGAGKQPVLISQIYSANLAYPIAGSTTIQPVSPKTGKAAPLLGSLSHGLDKQVTIALLQSGDKSSYLPRTTSPQTVTAGIYGGNGQGALIGTPFSYAFQGSGAIPPQIMGNPTPGTTMKADDGIFYTFNAVTNGVIDSIGKSATAGGSQYFVDTTDPTNPIYVVIATPKFTLNGNTYAVNINTTLSDGVTSRYTLVAGGKSYLFEPGNTQVKVNRTVFTFNPLQGGIYTVSFASLDAPSTNDAPSPITLTPFSMTGGGLPPGGQVTTVDVFNTPGNLNGIILGVSGRQYSYDPILGQVTVTAGATHTTAPIQTGLTFVSNSGYGYVIGFMNGVYQTNGSPMYPYAASTSGSPASYPLMTAPQMFTVGGAFYTFDVAESGAWVSVTGDGKTVPIRPYQFSLNGAVYVIDTNRQPYTVSGGGTTVKMTANNTQFVLDDVQYTITLKGGSLAGATLAGQFNIAQGNVVAIEDYLYQLDTMNGQVVGNGTAYPLTTSGFTYTISTADNSFTVTTEANADTVTIGNIVYRIDGSSVVGDGITYPVLEYRTFVEETVSYVIGLDGTVTLPQPLPVTAFQFTDGAQTYTVKQTAAFDGAKYYPITTPANAPPQFTTAVFTYQLRNDTVAIAAGGARTYLVNTGALSPNQVPFGPKTLFFGRATDLAAFDGTHYYAIANNQFTDTNTGKLYTLSANTAVCDGNSYEIFSNLGQGGYFEVPKGPTYYVNVAVADFGAASGDTTTVFPISGGSFTMPLVYTVAVAGAAVTVNALTFGAVTPAPTVTAAANALTGGEFTDPITGIVYTFDRQGMQIVVIDSNNVVYPLPLAGGTFTALVPVMTGVTVAIDNHAPPDIWPVQNNTFIAGATTFRVNVLVAYANAAGPYLPMVAGRFIVPQADQLSDLAYRVSIDKSGKGKAVKGYVISEDDEFSPDGKAVYAVNAVNVAKATNAATLAGQTVTLDFDGTTLTYTLATTTATIHPNGLTYDSAAKQFKVNYPGGAVSYTVGAGSVTDDRPNKSTFTATLVGSQLSFTDSVSGASFSFDSSGNNQITASFAYRSQFFIDVLNGITYYIDVADNKVEALLNLPETTRYAFSPADGNTYLIHYNAVQVVFPVIAGANVNAGVATVGSDSFTILIDEVEPVAVGGLAVPINLDSFEINGELYTITAGAVGNNYNACKVIGAGKPPFPFTGPNTFKLSDPSITYTLQLDAADLPHTISASFPVLPSRDLISVGDEIFVITYASATTGTLRGQGQAAVPITNSAFTLSNPFDTTTAKFIFADADIYNAASVVGQFTVNQIPTFTIGSTSFTLDTVNLVVVTDNNRRPYPLVANPMMFSINGFNYLIDTNQVPHTIVGNDNRSPLQTDISVQKGTPIAQSTFTLNGQIYAYVEDTNHNLLTIVGAKSYMVSQPALTFKLDSSLLFTLLLGAPGAGNYAGSVAPIARITAGTTVLNVYAGTAESGLADFFTYKNVLYTLVKSEGVYVAVQKSYSVYASVPAVGQQQLAVFDMNGTTYLVTDGTTAGDATPLGINPSSMWSATSLNTVETQFGLVYGLGAQPANVIRDGDGTFQFAATDSAGNPTLFDIVYTAGSTANQIVADVPKLLPSFTQAAGFTFLPAYAPLTFETGGYNAFTMAVAETASPVESFSAAWNTPVISDDAAIANLITTQGDFSVEFWHSIPLTPVAEQSVFNYIGENPLMSYADISFPDTSTITVTVNDTVMQASTTPSTLTTNWRHVCLAYTQPYVMVCSGAPFVVANGSNFNFERDFTIAMTVATSNTGATQGLLYKGTGSSIPAAQTQSSFRVTLDAGNHVVLEVANGDGTTGSFTGPSLTPGNFFQVLITKHTKTPMGKDDASSDPYSPPFDPNTMMKTPKGPSSVKIGSDNTIPVGPDDSDGATSFEQFASGISTQSADTGYIITIAVRGMQTDGSFGTWNSQHSSLIAAKDAGLLVVNTGASNLVIGGAFDDNGNEVPFGAPGNPGNVRDVYLFASAFRTKGIRTRQGFVQIDQASYTDLQGAGLIGCWKAAYDPNGVVPNRVDSATFAASASGTQAVLAPLPHREIEGIALYLNGSPVTLIPVTTTSPSHGESELVEYHECDGGNTSVQDPDSAQPATGWLHDIESARRAAQDNGHRGALRAAHVRAVALRPGVRHVDDSRRLPTDPVADEHHLRIHPCGRSADPTRP</sequence>
<gene>
    <name evidence="1" type="ORF">PQR00_08790</name>
</gene>
<name>A0ABW9C043_9BURK</name>
<evidence type="ECO:0000313" key="1">
    <source>
        <dbReference type="EMBL" id="MFM0443680.1"/>
    </source>
</evidence>
<keyword evidence="2" id="KW-1185">Reference proteome</keyword>
<dbReference type="RefSeq" id="WP_408128326.1">
    <property type="nucleotide sequence ID" value="NZ_JAQQDH010000002.1"/>
</dbReference>
<organism evidence="1 2">
    <name type="scientific">Paraburkholderia strydomiana</name>
    <dbReference type="NCBI Taxonomy" id="1245417"/>
    <lineage>
        <taxon>Bacteria</taxon>
        <taxon>Pseudomonadati</taxon>
        <taxon>Pseudomonadota</taxon>
        <taxon>Betaproteobacteria</taxon>
        <taxon>Burkholderiales</taxon>
        <taxon>Burkholderiaceae</taxon>
        <taxon>Paraburkholderia</taxon>
    </lineage>
</organism>
<protein>
    <submittedName>
        <fullName evidence="1">Uncharacterized protein</fullName>
    </submittedName>
</protein>
<evidence type="ECO:0000313" key="2">
    <source>
        <dbReference type="Proteomes" id="UP001629288"/>
    </source>
</evidence>
<dbReference type="Proteomes" id="UP001629288">
    <property type="component" value="Unassembled WGS sequence"/>
</dbReference>
<proteinExistence type="predicted"/>
<accession>A0ABW9C043</accession>